<feature type="transmembrane region" description="Helical" evidence="1">
    <location>
        <begin position="101"/>
        <end position="124"/>
    </location>
</feature>
<reference evidence="3 4" key="1">
    <citation type="submission" date="2021-02" db="EMBL/GenBank/DDBJ databases">
        <title>Actinophytocola xerophila sp. nov., isolated from soil of cotton cropping field.</title>
        <authorList>
            <person name="Huang R."/>
            <person name="Chen X."/>
            <person name="Ge X."/>
            <person name="Liu W."/>
        </authorList>
    </citation>
    <scope>NUCLEOTIDE SEQUENCE [LARGE SCALE GENOMIC DNA]</scope>
    <source>
        <strain evidence="3 4">S1-96</strain>
    </source>
</reference>
<keyword evidence="1" id="KW-0812">Transmembrane</keyword>
<proteinExistence type="predicted"/>
<dbReference type="EMBL" id="JAFFZE010000029">
    <property type="protein sequence ID" value="MCT2587910.1"/>
    <property type="molecule type" value="Genomic_DNA"/>
</dbReference>
<organism evidence="3 4">
    <name type="scientific">Actinophytocola gossypii</name>
    <dbReference type="NCBI Taxonomy" id="2812003"/>
    <lineage>
        <taxon>Bacteria</taxon>
        <taxon>Bacillati</taxon>
        <taxon>Actinomycetota</taxon>
        <taxon>Actinomycetes</taxon>
        <taxon>Pseudonocardiales</taxon>
        <taxon>Pseudonocardiaceae</taxon>
    </lineage>
</organism>
<dbReference type="InterPro" id="IPR029787">
    <property type="entry name" value="Nucleotide_cyclase"/>
</dbReference>
<feature type="domain" description="GGDEF" evidence="2">
    <location>
        <begin position="296"/>
        <end position="434"/>
    </location>
</feature>
<evidence type="ECO:0000259" key="2">
    <source>
        <dbReference type="PROSITE" id="PS50887"/>
    </source>
</evidence>
<evidence type="ECO:0000313" key="3">
    <source>
        <dbReference type="EMBL" id="MCT2587910.1"/>
    </source>
</evidence>
<gene>
    <name evidence="3" type="ORF">JT362_32825</name>
</gene>
<protein>
    <submittedName>
        <fullName evidence="3">GGDEF domain-containing protein</fullName>
    </submittedName>
</protein>
<keyword evidence="1" id="KW-1133">Transmembrane helix</keyword>
<dbReference type="Proteomes" id="UP001156441">
    <property type="component" value="Unassembled WGS sequence"/>
</dbReference>
<sequence>MSPISVNDQRGSRHSGGPILVRLRRWALWRQRPRLIGYMVLCELLATAGAVVAAVMTPAPARSDWFRFLALALCATVHLQLSRRQEERRRSRKPTVQIDLVGIWSFAGVVVLPVHLALLGIVLSRVQRYVVARRPLFRFMFSTSSVLLAAVVAHEVVTAFGVRTWSRSTVLDSVSEFGILMLAGFVYFSVQAAIVGVGIVLLSTTRPTLRTVLGTKDDNELEALTIALGAVTAVLLVNMPAALAIIVVVSVIGNRIAEVRQLQVDVRTDPKTGLLNIRGWREDAERALARVERAHNSAAVLMVDLDHFKSINDTWGHPAGDDMLEYVAHALRGATRPGDIIGRFGGEEFVVFLPDADVDEAKLAGERIRRMISELHVPTTDKRGGPVAITNRTASIGVAVHPEHAKGLGELLQAADAAVYEAKENGRDQVRVTL</sequence>
<comment type="caution">
    <text evidence="3">The sequence shown here is derived from an EMBL/GenBank/DDBJ whole genome shotgun (WGS) entry which is preliminary data.</text>
</comment>
<dbReference type="Gene3D" id="3.30.70.270">
    <property type="match status" value="1"/>
</dbReference>
<accession>A0ABT2JJ58</accession>
<dbReference type="CDD" id="cd01949">
    <property type="entry name" value="GGDEF"/>
    <property type="match status" value="1"/>
</dbReference>
<evidence type="ECO:0000256" key="1">
    <source>
        <dbReference type="SAM" id="Phobius"/>
    </source>
</evidence>
<keyword evidence="1" id="KW-0472">Membrane</keyword>
<dbReference type="PANTHER" id="PTHR45138">
    <property type="entry name" value="REGULATORY COMPONENTS OF SENSORY TRANSDUCTION SYSTEM"/>
    <property type="match status" value="1"/>
</dbReference>
<dbReference type="Pfam" id="PF00990">
    <property type="entry name" value="GGDEF"/>
    <property type="match status" value="1"/>
</dbReference>
<dbReference type="PANTHER" id="PTHR45138:SF9">
    <property type="entry name" value="DIGUANYLATE CYCLASE DGCM-RELATED"/>
    <property type="match status" value="1"/>
</dbReference>
<dbReference type="SMART" id="SM00267">
    <property type="entry name" value="GGDEF"/>
    <property type="match status" value="1"/>
</dbReference>
<dbReference type="NCBIfam" id="TIGR00254">
    <property type="entry name" value="GGDEF"/>
    <property type="match status" value="1"/>
</dbReference>
<dbReference type="InterPro" id="IPR050469">
    <property type="entry name" value="Diguanylate_Cyclase"/>
</dbReference>
<name>A0ABT2JJ58_9PSEU</name>
<feature type="transmembrane region" description="Helical" evidence="1">
    <location>
        <begin position="223"/>
        <end position="252"/>
    </location>
</feature>
<keyword evidence="4" id="KW-1185">Reference proteome</keyword>
<dbReference type="InterPro" id="IPR000160">
    <property type="entry name" value="GGDEF_dom"/>
</dbReference>
<dbReference type="SUPFAM" id="SSF55073">
    <property type="entry name" value="Nucleotide cyclase"/>
    <property type="match status" value="1"/>
</dbReference>
<dbReference type="PROSITE" id="PS50887">
    <property type="entry name" value="GGDEF"/>
    <property type="match status" value="1"/>
</dbReference>
<evidence type="ECO:0000313" key="4">
    <source>
        <dbReference type="Proteomes" id="UP001156441"/>
    </source>
</evidence>
<feature type="transmembrane region" description="Helical" evidence="1">
    <location>
        <begin position="35"/>
        <end position="59"/>
    </location>
</feature>
<feature type="transmembrane region" description="Helical" evidence="1">
    <location>
        <begin position="177"/>
        <end position="203"/>
    </location>
</feature>
<dbReference type="InterPro" id="IPR043128">
    <property type="entry name" value="Rev_trsase/Diguanyl_cyclase"/>
</dbReference>
<feature type="transmembrane region" description="Helical" evidence="1">
    <location>
        <begin position="136"/>
        <end position="157"/>
    </location>
</feature>